<reference evidence="2 3" key="1">
    <citation type="submission" date="2024-10" db="EMBL/GenBank/DDBJ databases">
        <title>The Natural Products Discovery Center: Release of the First 8490 Sequenced Strains for Exploring Actinobacteria Biosynthetic Diversity.</title>
        <authorList>
            <person name="Kalkreuter E."/>
            <person name="Kautsar S.A."/>
            <person name="Yang D."/>
            <person name="Bader C.D."/>
            <person name="Teijaro C.N."/>
            <person name="Fluegel L."/>
            <person name="Davis C.M."/>
            <person name="Simpson J.R."/>
            <person name="Lauterbach L."/>
            <person name="Steele A.D."/>
            <person name="Gui C."/>
            <person name="Meng S."/>
            <person name="Li G."/>
            <person name="Viehrig K."/>
            <person name="Ye F."/>
            <person name="Su P."/>
            <person name="Kiefer A.F."/>
            <person name="Nichols A."/>
            <person name="Cepeda A.J."/>
            <person name="Yan W."/>
            <person name="Fan B."/>
            <person name="Jiang Y."/>
            <person name="Adhikari A."/>
            <person name="Zheng C.-J."/>
            <person name="Schuster L."/>
            <person name="Cowan T.M."/>
            <person name="Smanski M.J."/>
            <person name="Chevrette M.G."/>
            <person name="De Carvalho L.P.S."/>
            <person name="Shen B."/>
        </authorList>
    </citation>
    <scope>NUCLEOTIDE SEQUENCE [LARGE SCALE GENOMIC DNA]</scope>
    <source>
        <strain evidence="2 3">NPDC050545</strain>
    </source>
</reference>
<dbReference type="RefSeq" id="WP_397079756.1">
    <property type="nucleotide sequence ID" value="NZ_JBITGY010000002.1"/>
</dbReference>
<protein>
    <recommendedName>
        <fullName evidence="1">HTH luxR-type domain-containing protein</fullName>
    </recommendedName>
</protein>
<feature type="domain" description="HTH luxR-type" evidence="1">
    <location>
        <begin position="254"/>
        <end position="311"/>
    </location>
</feature>
<dbReference type="PANTHER" id="PTHR34293:SF1">
    <property type="entry name" value="HTH-TYPE TRANSCRIPTIONAL REGULATOR TRMBL2"/>
    <property type="match status" value="1"/>
</dbReference>
<gene>
    <name evidence="2" type="ORF">ACIBG2_07065</name>
</gene>
<dbReference type="InterPro" id="IPR016032">
    <property type="entry name" value="Sig_transdc_resp-reg_C-effctor"/>
</dbReference>
<dbReference type="SUPFAM" id="SSF46894">
    <property type="entry name" value="C-terminal effector domain of the bipartite response regulators"/>
    <property type="match status" value="1"/>
</dbReference>
<name>A0ABW7YMJ7_9ACTN</name>
<dbReference type="PANTHER" id="PTHR34293">
    <property type="entry name" value="HTH-TYPE TRANSCRIPTIONAL REGULATOR TRMBL2"/>
    <property type="match status" value="1"/>
</dbReference>
<organism evidence="2 3">
    <name type="scientific">Nonomuraea typhae</name>
    <dbReference type="NCBI Taxonomy" id="2603600"/>
    <lineage>
        <taxon>Bacteria</taxon>
        <taxon>Bacillati</taxon>
        <taxon>Actinomycetota</taxon>
        <taxon>Actinomycetes</taxon>
        <taxon>Streptosporangiales</taxon>
        <taxon>Streptosporangiaceae</taxon>
        <taxon>Nonomuraea</taxon>
    </lineage>
</organism>
<dbReference type="SMART" id="SM00421">
    <property type="entry name" value="HTH_LUXR"/>
    <property type="match status" value="1"/>
</dbReference>
<proteinExistence type="predicted"/>
<dbReference type="Gene3D" id="1.10.10.10">
    <property type="entry name" value="Winged helix-like DNA-binding domain superfamily/Winged helix DNA-binding domain"/>
    <property type="match status" value="1"/>
</dbReference>
<dbReference type="InterPro" id="IPR051797">
    <property type="entry name" value="TrmB-like"/>
</dbReference>
<accession>A0ABW7YMJ7</accession>
<dbReference type="InterPro" id="IPR036388">
    <property type="entry name" value="WH-like_DNA-bd_sf"/>
</dbReference>
<keyword evidence="3" id="KW-1185">Reference proteome</keyword>
<sequence>MPHQIAGLSLEQERLYRHLLATGPASIGELAEQFGEQVHDDLYELTVRGLAHGNPPMARRPSLAMNGVLAAHEAELRRVQSYMDELDRIYDNAHHPDGGDVISVLPSREQVLHWYETLNATAEHEIMQLVTHPFLGLKSPERTGETANKDLVNHPAKCRVIFEWKAFQSQSAINGMHHSLDRGCEIRLADALPHKLLIGDRRMALTPRHPRDRERSPMLLVYPGALVDFLVHVFETEWERALPLRPDPGQFSSASGLDVDEMAVLEMLVGGTPVERIATVLSVHTRTVNRRLDGIKRKAGATTLFQLGVYASRHWLD</sequence>
<evidence type="ECO:0000313" key="3">
    <source>
        <dbReference type="Proteomes" id="UP001612741"/>
    </source>
</evidence>
<dbReference type="InterPro" id="IPR000792">
    <property type="entry name" value="Tscrpt_reg_LuxR_C"/>
</dbReference>
<comment type="caution">
    <text evidence="2">The sequence shown here is derived from an EMBL/GenBank/DDBJ whole genome shotgun (WGS) entry which is preliminary data.</text>
</comment>
<evidence type="ECO:0000313" key="2">
    <source>
        <dbReference type="EMBL" id="MFI6497123.1"/>
    </source>
</evidence>
<evidence type="ECO:0000259" key="1">
    <source>
        <dbReference type="SMART" id="SM00421"/>
    </source>
</evidence>
<dbReference type="EMBL" id="JBITGY010000002">
    <property type="protein sequence ID" value="MFI6497123.1"/>
    <property type="molecule type" value="Genomic_DNA"/>
</dbReference>
<dbReference type="Proteomes" id="UP001612741">
    <property type="component" value="Unassembled WGS sequence"/>
</dbReference>